<dbReference type="GO" id="GO:0000724">
    <property type="term" value="P:double-strand break repair via homologous recombination"/>
    <property type="evidence" value="ECO:0007669"/>
    <property type="project" value="UniProtKB-UniRule"/>
</dbReference>
<evidence type="ECO:0000256" key="5">
    <source>
        <dbReference type="ARBA" id="ARBA00022806"/>
    </source>
</evidence>
<organism evidence="12 13">
    <name type="scientific">Chitinibacter bivalviorum</name>
    <dbReference type="NCBI Taxonomy" id="2739434"/>
    <lineage>
        <taxon>Bacteria</taxon>
        <taxon>Pseudomonadati</taxon>
        <taxon>Pseudomonadota</taxon>
        <taxon>Betaproteobacteria</taxon>
        <taxon>Neisseriales</taxon>
        <taxon>Chitinibacteraceae</taxon>
        <taxon>Chitinibacter</taxon>
    </lineage>
</organism>
<keyword evidence="1 10" id="KW-0540">Nuclease</keyword>
<dbReference type="HAMAP" id="MF_01486">
    <property type="entry name" value="RecC"/>
    <property type="match status" value="1"/>
</dbReference>
<dbReference type="SUPFAM" id="SSF52540">
    <property type="entry name" value="P-loop containing nucleoside triphosphate hydrolases"/>
    <property type="match status" value="2"/>
</dbReference>
<dbReference type="Pfam" id="PF17946">
    <property type="entry name" value="RecC_C"/>
    <property type="match status" value="1"/>
</dbReference>
<evidence type="ECO:0000256" key="10">
    <source>
        <dbReference type="HAMAP-Rule" id="MF_01486"/>
    </source>
</evidence>
<evidence type="ECO:0000256" key="6">
    <source>
        <dbReference type="ARBA" id="ARBA00022839"/>
    </source>
</evidence>
<evidence type="ECO:0000256" key="7">
    <source>
        <dbReference type="ARBA" id="ARBA00022840"/>
    </source>
</evidence>
<evidence type="ECO:0000256" key="2">
    <source>
        <dbReference type="ARBA" id="ARBA00022741"/>
    </source>
</evidence>
<dbReference type="Gene3D" id="3.40.50.10930">
    <property type="match status" value="1"/>
</dbReference>
<dbReference type="InterPro" id="IPR006697">
    <property type="entry name" value="RecC"/>
</dbReference>
<dbReference type="GO" id="GO:0008854">
    <property type="term" value="F:exodeoxyribonuclease V activity"/>
    <property type="evidence" value="ECO:0007669"/>
    <property type="project" value="InterPro"/>
</dbReference>
<evidence type="ECO:0000256" key="4">
    <source>
        <dbReference type="ARBA" id="ARBA00022801"/>
    </source>
</evidence>
<keyword evidence="9 10" id="KW-0234">DNA repair</keyword>
<dbReference type="Gene3D" id="1.10.10.160">
    <property type="match status" value="1"/>
</dbReference>
<dbReference type="PIRSF" id="PIRSF000980">
    <property type="entry name" value="RecC"/>
    <property type="match status" value="1"/>
</dbReference>
<dbReference type="AlphaFoldDB" id="A0A7H9BFH3"/>
<evidence type="ECO:0000313" key="12">
    <source>
        <dbReference type="EMBL" id="QLG87172.1"/>
    </source>
</evidence>
<keyword evidence="6 10" id="KW-0269">Exonuclease</keyword>
<dbReference type="GO" id="GO:0009338">
    <property type="term" value="C:exodeoxyribonuclease V complex"/>
    <property type="evidence" value="ECO:0007669"/>
    <property type="project" value="InterPro"/>
</dbReference>
<keyword evidence="4 10" id="KW-0378">Hydrolase</keyword>
<dbReference type="GO" id="GO:0005524">
    <property type="term" value="F:ATP binding"/>
    <property type="evidence" value="ECO:0007669"/>
    <property type="project" value="UniProtKB-UniRule"/>
</dbReference>
<dbReference type="GO" id="GO:0003677">
    <property type="term" value="F:DNA binding"/>
    <property type="evidence" value="ECO:0007669"/>
    <property type="project" value="UniProtKB-UniRule"/>
</dbReference>
<evidence type="ECO:0000313" key="13">
    <source>
        <dbReference type="Proteomes" id="UP000509597"/>
    </source>
</evidence>
<keyword evidence="3 10" id="KW-0227">DNA damage</keyword>
<dbReference type="PANTHER" id="PTHR30591:SF1">
    <property type="entry name" value="RECBCD ENZYME SUBUNIT RECC"/>
    <property type="match status" value="1"/>
</dbReference>
<evidence type="ECO:0000256" key="9">
    <source>
        <dbReference type="ARBA" id="ARBA00023204"/>
    </source>
</evidence>
<dbReference type="EMBL" id="CP058627">
    <property type="protein sequence ID" value="QLG87172.1"/>
    <property type="molecule type" value="Genomic_DNA"/>
</dbReference>
<comment type="miscellaneous">
    <text evidence="10">In the RecBCD complex, RecB has a slow 3'-5' helicase, an exonuclease activity and loads RecA onto ssDNA, RecD has a fast 5'-3' helicase activity, while RecC stimulates the ATPase and processivity of the RecB helicase and contributes to recognition of the Chi site.</text>
</comment>
<evidence type="ECO:0000256" key="8">
    <source>
        <dbReference type="ARBA" id="ARBA00023125"/>
    </source>
</evidence>
<proteinExistence type="inferred from homology"/>
<accession>A0A7H9BFH3</accession>
<evidence type="ECO:0000259" key="11">
    <source>
        <dbReference type="Pfam" id="PF17946"/>
    </source>
</evidence>
<dbReference type="KEGG" id="chiz:HQ393_02305"/>
<comment type="similarity">
    <text evidence="10">Belongs to the RecC family.</text>
</comment>
<dbReference type="PANTHER" id="PTHR30591">
    <property type="entry name" value="RECBCD ENZYME SUBUNIT RECC"/>
    <property type="match status" value="1"/>
</dbReference>
<dbReference type="InterPro" id="IPR013986">
    <property type="entry name" value="DExx_box_DNA_helicase_dom_sf"/>
</dbReference>
<dbReference type="InterPro" id="IPR011335">
    <property type="entry name" value="Restrct_endonuc-II-like"/>
</dbReference>
<comment type="subunit">
    <text evidence="10">Heterotrimer of RecB, RecC and RecD. All subunits contribute to DNA-binding.</text>
</comment>
<keyword evidence="2 10" id="KW-0547">Nucleotide-binding</keyword>
<evidence type="ECO:0000256" key="1">
    <source>
        <dbReference type="ARBA" id="ARBA00022722"/>
    </source>
</evidence>
<keyword evidence="5 10" id="KW-0347">Helicase</keyword>
<dbReference type="Proteomes" id="UP000509597">
    <property type="component" value="Chromosome"/>
</dbReference>
<feature type="domain" description="RecC C-terminal" evidence="11">
    <location>
        <begin position="842"/>
        <end position="1083"/>
    </location>
</feature>
<dbReference type="RefSeq" id="WP_179357257.1">
    <property type="nucleotide sequence ID" value="NZ_CP058627.1"/>
</dbReference>
<dbReference type="GO" id="GO:0003678">
    <property type="term" value="F:DNA helicase activity"/>
    <property type="evidence" value="ECO:0007669"/>
    <property type="project" value="UniProtKB-UniRule"/>
</dbReference>
<dbReference type="Pfam" id="PF04257">
    <property type="entry name" value="Exonuc_V_gamma"/>
    <property type="match status" value="1"/>
</dbReference>
<dbReference type="SUPFAM" id="SSF52980">
    <property type="entry name" value="Restriction endonuclease-like"/>
    <property type="match status" value="1"/>
</dbReference>
<protein>
    <recommendedName>
        <fullName evidence="10">RecBCD enzyme subunit RecC</fullName>
    </recommendedName>
    <alternativeName>
        <fullName evidence="10">Exonuclease V subunit RecC</fullName>
        <shortName evidence="10">ExoV subunit RecC</shortName>
    </alternativeName>
    <alternativeName>
        <fullName evidence="10">Helicase/nuclease RecBCD subunit RecC</fullName>
    </alternativeName>
</protein>
<dbReference type="InterPro" id="IPR027417">
    <property type="entry name" value="P-loop_NTPase"/>
</dbReference>
<dbReference type="InterPro" id="IPR041500">
    <property type="entry name" value="RecC_C"/>
</dbReference>
<comment type="function">
    <text evidence="10">A helicase/nuclease that prepares dsDNA breaks (DSB) for recombinational DNA repair. Binds to DSBs and unwinds DNA via a highly rapid and processive ATP-dependent bidirectional helicase activity. Unwinds dsDNA until it encounters a Chi (crossover hotspot instigator) sequence from the 3' direction. Cuts ssDNA a few nucleotides 3' to the Chi site. The properties and activities of the enzyme are changed at Chi. The Chi-altered holoenzyme produces a long 3'-ssDNA overhang and facilitates RecA-binding to the ssDNA for homologous DNA recombination and repair. Holoenzyme degrades any linearized DNA that is unable to undergo homologous recombination. In the holoenzyme this subunit recognizes the wild-type Chi sequence, and when added to isolated RecB increases its ATP-dependent helicase processivity.</text>
</comment>
<gene>
    <name evidence="10 12" type="primary">recC</name>
    <name evidence="12" type="ORF">HQ393_02305</name>
</gene>
<sequence length="1167" mass="127785">MTSSTSRLNLFQSNRLENLFELMQALFAVPLSDPFANEKIIVSSKGMERWLRFQLAQRVGICSGVDFALPAGFIWRLLQDAMPGLPADSPYSSSPLAWRLFGLLPESQAREASPIVAAYLAEGDARRRMALAGKLADVFDQYLVFRSDWIAEWEAGRLVGDLGPDEAWQATLWRELRASIDSDPRDAAGFDASIPHRAEMFVRLFAQWGEKMPQRLPERLTVFGVSGMPPAYIDVLGALSEHIDVNLFLLNPCREDWGAIVSPKAVAIRAVKQPQEALYLDIGHPLLASMGKAGRDFFRAVTERFPWSVGGDGPLFTDPCENLADTNLLRTIQSDILNLLPRDAINRQVIAPDDRSLTFHSCHSAMREVEVLHDQLCHVLAKDSTLLASDIAVLLPDLGPYAPLIEAVFGGAAAAGSPVLPFNIADLSTAQECPAVAVFLQLFNLPDSRCKADEIFGLLETPQLAARFGISPDELLTLQHWIAASGIRWGLDEAHRAEFADQLGDAGLESMGAANTWQAGLDSLILGAALPQALAAEALPLWQGLAPWDDLEGSQVALLAKLNGVLATLKSWREQLKAPRTLADWSVCAQTLLDDFLQFDDAVEAERLLLQAIRESLAQIADEATLAQLNIEVERGVVLDWLRHRFDTSSRGSGFMSRGITFCTMVPMRGLPFRVIAVLGLNEADFPRNPATAGFDLIAQNPQLGDRSRRLDDRYLFLDILLAARDALYLSWVGRGVRDNEAYPPSVLVSDLIDCVQQGFSLQGNDAENALIEHISHEYSLQVFSPIGFEANTQWQSFNPLWCAAAQQLQSGEAPVAPASAAASIDAASDVAADVMSAVQIPTQITMADLAECLAKPAAFYLRQRANLVLDEVDGALDDDEPFDLRDFANRKVRDAGLRYGEDAPTLLAAQGRVPLGTPGQIMVADEIAASLQLKAALEHYHADASLPVLADFLTLSLPALGAEAGDEGAAGAGQTVSVQLSVVLPDLYPQGQLIARSCLYPRDKIKYWVRHLALCALQSQHGELDNVAPITRVLSPDKVWLYPAIDATIARQTLADLLQFYRANWLTPQPFFAKTALKWIAKEPEKRWDVIADAWLDGFDSVGEYSDAAIQLLWPDDPLDEDAPTRDDFAMWCEALLGLMQQCVSERGLAKDLAEFLQTSTQGEAV</sequence>
<keyword evidence="8 10" id="KW-0238">DNA-binding</keyword>
<keyword evidence="7 10" id="KW-0067">ATP-binding</keyword>
<name>A0A7H9BFH3_9NEIS</name>
<dbReference type="NCBIfam" id="TIGR01450">
    <property type="entry name" value="recC"/>
    <property type="match status" value="1"/>
</dbReference>
<evidence type="ECO:0000256" key="3">
    <source>
        <dbReference type="ARBA" id="ARBA00022763"/>
    </source>
</evidence>
<reference evidence="12 13" key="1">
    <citation type="submission" date="2020-07" db="EMBL/GenBank/DDBJ databases">
        <title>Complete genome sequence of Chitinibacter sp. 2T18.</title>
        <authorList>
            <person name="Bae J.-W."/>
            <person name="Choi J.-W."/>
        </authorList>
    </citation>
    <scope>NUCLEOTIDE SEQUENCE [LARGE SCALE GENOMIC DNA]</scope>
    <source>
        <strain evidence="12 13">2T18</strain>
    </source>
</reference>
<dbReference type="Gene3D" id="3.40.50.300">
    <property type="entry name" value="P-loop containing nucleotide triphosphate hydrolases"/>
    <property type="match status" value="2"/>
</dbReference>
<keyword evidence="13" id="KW-1185">Reference proteome</keyword>